<sequence>MCFFSSTKAGKTKTWKFNNWNKFGTATVGRGSNWDKAWGIPKHSGWLWNWKGAEKLKNVLVRDPSGKTKDLHLRVVYPAGSRNPEANPVGGLGIKAQPLVIDSNVTTVELTYSVFFPKGFNFVKGVLGGKLPGLFGGHGDCTGGTDSNKCFTTRIMWRDNGVGEVYAYLPSSRQRSDLCDKKVNICNPDYGYSLGRGTFKFTAGKWISVRQVLNINTVGKKDGELSLYINGKRVMNQTRLVFRTNSTGRIAGILFHTFFGGSSGSWKTPKTQYTYFKNFSLKTIS</sequence>
<dbReference type="AlphaFoldDB" id="A0A0B7NTF7"/>
<protein>
    <recommendedName>
        <fullName evidence="1">Polysaccharide lyase 14 domain-containing protein</fullName>
    </recommendedName>
</protein>
<accession>A0A0B7NTF7</accession>
<dbReference type="InterPro" id="IPR048958">
    <property type="entry name" value="Polysacc_lyase_14"/>
</dbReference>
<feature type="domain" description="Polysaccharide lyase 14" evidence="1">
    <location>
        <begin position="68"/>
        <end position="279"/>
    </location>
</feature>
<reference evidence="2 3" key="1">
    <citation type="submission" date="2014-09" db="EMBL/GenBank/DDBJ databases">
        <authorList>
            <person name="Ellenberger Sabrina"/>
        </authorList>
    </citation>
    <scope>NUCLEOTIDE SEQUENCE [LARGE SCALE GENOMIC DNA]</scope>
    <source>
        <strain evidence="2 3">CBS 412.66</strain>
    </source>
</reference>
<name>A0A0B7NTF7_9FUNG</name>
<dbReference type="PANTHER" id="PTHR40124">
    <property type="match status" value="1"/>
</dbReference>
<dbReference type="Pfam" id="PF21294">
    <property type="entry name" value="Polysacc_lyase_14"/>
    <property type="match status" value="1"/>
</dbReference>
<evidence type="ECO:0000313" key="3">
    <source>
        <dbReference type="Proteomes" id="UP000054107"/>
    </source>
</evidence>
<dbReference type="STRING" id="35722.A0A0B7NTF7"/>
<proteinExistence type="predicted"/>
<dbReference type="PANTHER" id="PTHR40124:SF1">
    <property type="entry name" value="DISAGGREGATASE RELATED REPEAT PROTEIN"/>
    <property type="match status" value="1"/>
</dbReference>
<gene>
    <name evidence="2" type="primary">PARPA_12586.1 scaffold 45109</name>
</gene>
<dbReference type="Gene3D" id="2.60.120.200">
    <property type="match status" value="1"/>
</dbReference>
<keyword evidence="3" id="KW-1185">Reference proteome</keyword>
<dbReference type="OrthoDB" id="10069995at2759"/>
<dbReference type="Proteomes" id="UP000054107">
    <property type="component" value="Unassembled WGS sequence"/>
</dbReference>
<dbReference type="EMBL" id="LN733769">
    <property type="protein sequence ID" value="CEP18284.1"/>
    <property type="molecule type" value="Genomic_DNA"/>
</dbReference>
<evidence type="ECO:0000259" key="1">
    <source>
        <dbReference type="Pfam" id="PF21294"/>
    </source>
</evidence>
<evidence type="ECO:0000313" key="2">
    <source>
        <dbReference type="EMBL" id="CEP18284.1"/>
    </source>
</evidence>
<organism evidence="2 3">
    <name type="scientific">Parasitella parasitica</name>
    <dbReference type="NCBI Taxonomy" id="35722"/>
    <lineage>
        <taxon>Eukaryota</taxon>
        <taxon>Fungi</taxon>
        <taxon>Fungi incertae sedis</taxon>
        <taxon>Mucoromycota</taxon>
        <taxon>Mucoromycotina</taxon>
        <taxon>Mucoromycetes</taxon>
        <taxon>Mucorales</taxon>
        <taxon>Mucorineae</taxon>
        <taxon>Mucoraceae</taxon>
        <taxon>Parasitella</taxon>
    </lineage>
</organism>